<evidence type="ECO:0000256" key="1">
    <source>
        <dbReference type="ARBA" id="ARBA00023015"/>
    </source>
</evidence>
<dbReference type="InterPro" id="IPR037171">
    <property type="entry name" value="NagB/RpiA_transferase-like"/>
</dbReference>
<dbReference type="PROSITE" id="PS00894">
    <property type="entry name" value="HTH_DEOR_1"/>
    <property type="match status" value="1"/>
</dbReference>
<dbReference type="Pfam" id="PF00455">
    <property type="entry name" value="DeoRC"/>
    <property type="match status" value="1"/>
</dbReference>
<dbReference type="PANTHER" id="PTHR30363">
    <property type="entry name" value="HTH-TYPE TRANSCRIPTIONAL REGULATOR SRLR-RELATED"/>
    <property type="match status" value="1"/>
</dbReference>
<comment type="caution">
    <text evidence="5">The sequence shown here is derived from an EMBL/GenBank/DDBJ whole genome shotgun (WGS) entry which is preliminary data.</text>
</comment>
<evidence type="ECO:0000313" key="6">
    <source>
        <dbReference type="Proteomes" id="UP000637513"/>
    </source>
</evidence>
<dbReference type="Gene3D" id="3.40.50.1360">
    <property type="match status" value="1"/>
</dbReference>
<dbReference type="PROSITE" id="PS51000">
    <property type="entry name" value="HTH_DEOR_2"/>
    <property type="match status" value="1"/>
</dbReference>
<dbReference type="RefSeq" id="WP_249304743.1">
    <property type="nucleotide sequence ID" value="NZ_JACRSW010000027.1"/>
</dbReference>
<dbReference type="SUPFAM" id="SSF100950">
    <property type="entry name" value="NagB/RpiA/CoA transferase-like"/>
    <property type="match status" value="1"/>
</dbReference>
<evidence type="ECO:0000259" key="4">
    <source>
        <dbReference type="PROSITE" id="PS51000"/>
    </source>
</evidence>
<sequence>MLTQERYHMIEELVNRKGAVTITELTKQIPASESTIRRDLQALDELGKVKKVHGGATAIEQIFITNEEDVNTKKTQNVEEKEKIAKYAASLVRENDFIYLDAGTTTEMMIDYIPSTNAVFVTNGIVHAKKLIAKGLKTYIIGGLVKPVTEAVIGADAVNNMKKLNFTKSFMGTNGIHMDYGFTTVDIEEAALKSEAMKRSYVNFVMADHTKFDKMTAVTFAALTGGSIITDVVLNPKYKDATIIKEVKGL</sequence>
<dbReference type="SMART" id="SM00420">
    <property type="entry name" value="HTH_DEOR"/>
    <property type="match status" value="1"/>
</dbReference>
<evidence type="ECO:0000256" key="2">
    <source>
        <dbReference type="ARBA" id="ARBA00023125"/>
    </source>
</evidence>
<gene>
    <name evidence="5" type="ORF">H8700_07265</name>
</gene>
<organism evidence="5 6">
    <name type="scientific">Jutongia hominis</name>
    <dbReference type="NCBI Taxonomy" id="2763664"/>
    <lineage>
        <taxon>Bacteria</taxon>
        <taxon>Bacillati</taxon>
        <taxon>Bacillota</taxon>
        <taxon>Clostridia</taxon>
        <taxon>Lachnospirales</taxon>
        <taxon>Lachnospiraceae</taxon>
        <taxon>Jutongia</taxon>
    </lineage>
</organism>
<dbReference type="SUPFAM" id="SSF46785">
    <property type="entry name" value="Winged helix' DNA-binding domain"/>
    <property type="match status" value="1"/>
</dbReference>
<reference evidence="5 6" key="1">
    <citation type="submission" date="2020-08" db="EMBL/GenBank/DDBJ databases">
        <title>Genome public.</title>
        <authorList>
            <person name="Liu C."/>
            <person name="Sun Q."/>
        </authorList>
    </citation>
    <scope>NUCLEOTIDE SEQUENCE [LARGE SCALE GENOMIC DNA]</scope>
    <source>
        <strain evidence="5 6">BX3</strain>
    </source>
</reference>
<dbReference type="InterPro" id="IPR050313">
    <property type="entry name" value="Carb_Metab_HTH_regulators"/>
</dbReference>
<keyword evidence="2" id="KW-0238">DNA-binding</keyword>
<dbReference type="InterPro" id="IPR018356">
    <property type="entry name" value="Tscrpt_reg_HTH_DeoR_CS"/>
</dbReference>
<protein>
    <submittedName>
        <fullName evidence="5">DeoR/GlpR transcriptional regulator</fullName>
    </submittedName>
</protein>
<dbReference type="PRINTS" id="PR00037">
    <property type="entry name" value="HTHLACR"/>
</dbReference>
<name>A0ABR7MUL9_9FIRM</name>
<keyword evidence="3" id="KW-0804">Transcription</keyword>
<dbReference type="InterPro" id="IPR036390">
    <property type="entry name" value="WH_DNA-bd_sf"/>
</dbReference>
<evidence type="ECO:0000256" key="3">
    <source>
        <dbReference type="ARBA" id="ARBA00023163"/>
    </source>
</evidence>
<dbReference type="Proteomes" id="UP000637513">
    <property type="component" value="Unassembled WGS sequence"/>
</dbReference>
<dbReference type="Gene3D" id="1.10.10.10">
    <property type="entry name" value="Winged helix-like DNA-binding domain superfamily/Winged helix DNA-binding domain"/>
    <property type="match status" value="1"/>
</dbReference>
<dbReference type="EMBL" id="JACRSW010000027">
    <property type="protein sequence ID" value="MBC8557504.1"/>
    <property type="molecule type" value="Genomic_DNA"/>
</dbReference>
<accession>A0ABR7MUL9</accession>
<evidence type="ECO:0000313" key="5">
    <source>
        <dbReference type="EMBL" id="MBC8557504.1"/>
    </source>
</evidence>
<dbReference type="InterPro" id="IPR036388">
    <property type="entry name" value="WH-like_DNA-bd_sf"/>
</dbReference>
<dbReference type="InterPro" id="IPR014036">
    <property type="entry name" value="DeoR-like_C"/>
</dbReference>
<dbReference type="Pfam" id="PF08220">
    <property type="entry name" value="HTH_DeoR"/>
    <property type="match status" value="1"/>
</dbReference>
<keyword evidence="6" id="KW-1185">Reference proteome</keyword>
<feature type="domain" description="HTH deoR-type" evidence="4">
    <location>
        <begin position="3"/>
        <end position="58"/>
    </location>
</feature>
<proteinExistence type="predicted"/>
<keyword evidence="1" id="KW-0805">Transcription regulation</keyword>
<dbReference type="InterPro" id="IPR001034">
    <property type="entry name" value="DeoR_HTH"/>
</dbReference>
<dbReference type="PANTHER" id="PTHR30363:SF56">
    <property type="entry name" value="TRANSCRIPTIONAL REGULATOR, DEOR FAMILY"/>
    <property type="match status" value="1"/>
</dbReference>
<dbReference type="SMART" id="SM01134">
    <property type="entry name" value="DeoRC"/>
    <property type="match status" value="1"/>
</dbReference>